<dbReference type="PANTHER" id="PTHR31304">
    <property type="entry name" value="LOB DOMAIN-CONTAINING PROTEIN 38"/>
    <property type="match status" value="1"/>
</dbReference>
<name>A0AAN9K1Z1_CANGL</name>
<dbReference type="PANTHER" id="PTHR31304:SF25">
    <property type="entry name" value="LOB DOMAIN PROTEIN"/>
    <property type="match status" value="1"/>
</dbReference>
<accession>A0AAN9K1Z1</accession>
<evidence type="ECO:0000313" key="3">
    <source>
        <dbReference type="EMBL" id="KAK7308107.1"/>
    </source>
</evidence>
<dbReference type="EMBL" id="JAYMYQ010000010">
    <property type="protein sequence ID" value="KAK7308107.1"/>
    <property type="molecule type" value="Genomic_DNA"/>
</dbReference>
<dbReference type="Pfam" id="PF03195">
    <property type="entry name" value="LOB"/>
    <property type="match status" value="1"/>
</dbReference>
<reference evidence="3 4" key="1">
    <citation type="submission" date="2024-01" db="EMBL/GenBank/DDBJ databases">
        <title>The genomes of 5 underutilized Papilionoideae crops provide insights into root nodulation and disease resistanc.</title>
        <authorList>
            <person name="Jiang F."/>
        </authorList>
    </citation>
    <scope>NUCLEOTIDE SEQUENCE [LARGE SCALE GENOMIC DNA]</scope>
    <source>
        <strain evidence="3">LVBAO_FW01</strain>
        <tissue evidence="3">Leaves</tissue>
    </source>
</reference>
<comment type="caution">
    <text evidence="3">The sequence shown here is derived from an EMBL/GenBank/DDBJ whole genome shotgun (WGS) entry which is preliminary data.</text>
</comment>
<feature type="domain" description="LOB" evidence="2">
    <location>
        <begin position="1"/>
        <end position="109"/>
    </location>
</feature>
<dbReference type="Proteomes" id="UP001367508">
    <property type="component" value="Unassembled WGS sequence"/>
</dbReference>
<comment type="similarity">
    <text evidence="1">Belongs to the LOB domain-containing protein family.</text>
</comment>
<keyword evidence="4" id="KW-1185">Reference proteome</keyword>
<dbReference type="AlphaFoldDB" id="A0AAN9K1Z1"/>
<evidence type="ECO:0000313" key="4">
    <source>
        <dbReference type="Proteomes" id="UP001367508"/>
    </source>
</evidence>
<dbReference type="PROSITE" id="PS50891">
    <property type="entry name" value="LOB"/>
    <property type="match status" value="1"/>
</dbReference>
<gene>
    <name evidence="3" type="ORF">VNO77_41703</name>
</gene>
<protein>
    <recommendedName>
        <fullName evidence="2">LOB domain-containing protein</fullName>
    </recommendedName>
</protein>
<organism evidence="3 4">
    <name type="scientific">Canavalia gladiata</name>
    <name type="common">Sword bean</name>
    <name type="synonym">Dolichos gladiatus</name>
    <dbReference type="NCBI Taxonomy" id="3824"/>
    <lineage>
        <taxon>Eukaryota</taxon>
        <taxon>Viridiplantae</taxon>
        <taxon>Streptophyta</taxon>
        <taxon>Embryophyta</taxon>
        <taxon>Tracheophyta</taxon>
        <taxon>Spermatophyta</taxon>
        <taxon>Magnoliopsida</taxon>
        <taxon>eudicotyledons</taxon>
        <taxon>Gunneridae</taxon>
        <taxon>Pentapetalae</taxon>
        <taxon>rosids</taxon>
        <taxon>fabids</taxon>
        <taxon>Fabales</taxon>
        <taxon>Fabaceae</taxon>
        <taxon>Papilionoideae</taxon>
        <taxon>50 kb inversion clade</taxon>
        <taxon>NPAAA clade</taxon>
        <taxon>indigoferoid/millettioid clade</taxon>
        <taxon>Phaseoleae</taxon>
        <taxon>Canavalia</taxon>
    </lineage>
</organism>
<dbReference type="GO" id="GO:0010468">
    <property type="term" value="P:regulation of gene expression"/>
    <property type="evidence" value="ECO:0007669"/>
    <property type="project" value="TreeGrafter"/>
</dbReference>
<dbReference type="InterPro" id="IPR004883">
    <property type="entry name" value="LOB"/>
</dbReference>
<sequence length="159" mass="17410">MSCNGCRALRKGCSEGCSLRHCLEWIENPQAQAHATLFVAKFLGRATLLSFLSSVPINQRSGMFRSLVYEAVGRRVNPVSGAVGLLWTGNWHLCQWGVQKVLEGQGSSLTPHSLQSTKVVVDVNVAQSHQPPITPSQESQITIFPTTTVSQTKLLTLFF</sequence>
<proteinExistence type="inferred from homology"/>
<evidence type="ECO:0000259" key="2">
    <source>
        <dbReference type="PROSITE" id="PS50891"/>
    </source>
</evidence>
<evidence type="ECO:0000256" key="1">
    <source>
        <dbReference type="ARBA" id="ARBA00005474"/>
    </source>
</evidence>